<sequence>MKSLLRYPGSKWNLAKRIVDLLPEHKSYLEPFFGSGAVLFNKPASPIETVNDLNEDVVNLFRVIQYESEALQEKLFFTPYSRKLYDQAWQFCPESPVDKALQFIIKSTMSHGFRVTEKSGWKRDVIGRERAYTTKQWNELPDVIQEVALRLKQVQIESRPALELIKEFNYSDVCMYIDPPYVLSTRSRKQYSHEMTDQDHAELLDVLKQSKANILLSGYDSQLYNDKLSNWERLEFAATAEHGLPRTEVLWTNFSTEKQLMLFDEVI</sequence>
<keyword evidence="1 4" id="KW-0489">Methyltransferase</keyword>
<dbReference type="GO" id="GO:1904047">
    <property type="term" value="F:S-adenosyl-L-methionine binding"/>
    <property type="evidence" value="ECO:0007669"/>
    <property type="project" value="TreeGrafter"/>
</dbReference>
<comment type="caution">
    <text evidence="4">The sequence shown here is derived from an EMBL/GenBank/DDBJ whole genome shotgun (WGS) entry which is preliminary data.</text>
</comment>
<evidence type="ECO:0000256" key="1">
    <source>
        <dbReference type="ARBA" id="ARBA00022603"/>
    </source>
</evidence>
<dbReference type="Proteomes" id="UP000532121">
    <property type="component" value="Unassembled WGS sequence"/>
</dbReference>
<dbReference type="AlphaFoldDB" id="A0A7X9LCL3"/>
<evidence type="ECO:0000313" key="4">
    <source>
        <dbReference type="EMBL" id="NMD48733.1"/>
    </source>
</evidence>
<gene>
    <name evidence="4" type="ORF">HHO37_03360</name>
</gene>
<evidence type="ECO:0000313" key="5">
    <source>
        <dbReference type="Proteomes" id="UP000532121"/>
    </source>
</evidence>
<organism evidence="4 5">
    <name type="scientific">Streptococcus ratti</name>
    <dbReference type="NCBI Taxonomy" id="1341"/>
    <lineage>
        <taxon>Bacteria</taxon>
        <taxon>Bacillati</taxon>
        <taxon>Bacillota</taxon>
        <taxon>Bacilli</taxon>
        <taxon>Lactobacillales</taxon>
        <taxon>Streptococcaceae</taxon>
        <taxon>Streptococcus</taxon>
    </lineage>
</organism>
<proteinExistence type="predicted"/>
<accession>A0A7X9LCL3</accession>
<dbReference type="Pfam" id="PF02086">
    <property type="entry name" value="MethyltransfD12"/>
    <property type="match status" value="1"/>
</dbReference>
<dbReference type="PRINTS" id="PR00505">
    <property type="entry name" value="D12N6MTFRASE"/>
</dbReference>
<reference evidence="4 5" key="1">
    <citation type="submission" date="2020-04" db="EMBL/GenBank/DDBJ databases">
        <title>MicrobeNet Type strains.</title>
        <authorList>
            <person name="Nicholson A.C."/>
        </authorList>
    </citation>
    <scope>NUCLEOTIDE SEQUENCE [LARGE SCALE GENOMIC DNA]</scope>
    <source>
        <strain evidence="4 5">DSM 22768</strain>
    </source>
</reference>
<evidence type="ECO:0000256" key="2">
    <source>
        <dbReference type="ARBA" id="ARBA00022679"/>
    </source>
</evidence>
<dbReference type="SUPFAM" id="SSF53335">
    <property type="entry name" value="S-adenosyl-L-methionine-dependent methyltransferases"/>
    <property type="match status" value="1"/>
</dbReference>
<dbReference type="GO" id="GO:0043565">
    <property type="term" value="F:sequence-specific DNA binding"/>
    <property type="evidence" value="ECO:0007669"/>
    <property type="project" value="TreeGrafter"/>
</dbReference>
<dbReference type="PIRSF" id="PIRSF000398">
    <property type="entry name" value="M_m6A_EcoRV"/>
    <property type="match status" value="1"/>
</dbReference>
<dbReference type="PANTHER" id="PTHR30481:SF4">
    <property type="entry name" value="SITE-SPECIFIC DNA-METHYLTRANSFERASE (ADENINE-SPECIFIC)"/>
    <property type="match status" value="1"/>
</dbReference>
<dbReference type="GO" id="GO:0032259">
    <property type="term" value="P:methylation"/>
    <property type="evidence" value="ECO:0007669"/>
    <property type="project" value="UniProtKB-KW"/>
</dbReference>
<dbReference type="RefSeq" id="WP_193523183.1">
    <property type="nucleotide sequence ID" value="NZ_JABASA010000005.1"/>
</dbReference>
<dbReference type="InterPro" id="IPR012327">
    <property type="entry name" value="MeTrfase_D12"/>
</dbReference>
<dbReference type="InterPro" id="IPR029063">
    <property type="entry name" value="SAM-dependent_MTases_sf"/>
</dbReference>
<dbReference type="PANTHER" id="PTHR30481">
    <property type="entry name" value="DNA ADENINE METHYLASE"/>
    <property type="match status" value="1"/>
</dbReference>
<dbReference type="GO" id="GO:0006298">
    <property type="term" value="P:mismatch repair"/>
    <property type="evidence" value="ECO:0007669"/>
    <property type="project" value="TreeGrafter"/>
</dbReference>
<evidence type="ECO:0000256" key="3">
    <source>
        <dbReference type="ARBA" id="ARBA00022691"/>
    </source>
</evidence>
<dbReference type="InterPro" id="IPR012263">
    <property type="entry name" value="M_m6A_EcoRV"/>
</dbReference>
<dbReference type="GO" id="GO:0009007">
    <property type="term" value="F:site-specific DNA-methyltransferase (adenine-specific) activity"/>
    <property type="evidence" value="ECO:0007669"/>
    <property type="project" value="UniProtKB-EC"/>
</dbReference>
<dbReference type="GO" id="GO:0009307">
    <property type="term" value="P:DNA restriction-modification system"/>
    <property type="evidence" value="ECO:0007669"/>
    <property type="project" value="InterPro"/>
</dbReference>
<dbReference type="Gene3D" id="3.40.50.150">
    <property type="entry name" value="Vaccinia Virus protein VP39"/>
    <property type="match status" value="2"/>
</dbReference>
<name>A0A7X9LCL3_STRRT</name>
<dbReference type="EMBL" id="JABASA010000005">
    <property type="protein sequence ID" value="NMD48733.1"/>
    <property type="molecule type" value="Genomic_DNA"/>
</dbReference>
<keyword evidence="2" id="KW-0808">Transferase</keyword>
<protein>
    <submittedName>
        <fullName evidence="4">DNA adenine methylase</fullName>
    </submittedName>
</protein>
<keyword evidence="3" id="KW-0949">S-adenosyl-L-methionine</keyword>